<dbReference type="SUPFAM" id="SSF49899">
    <property type="entry name" value="Concanavalin A-like lectins/glucanases"/>
    <property type="match status" value="1"/>
</dbReference>
<evidence type="ECO:0000313" key="2">
    <source>
        <dbReference type="EMBL" id="TPG43984.1"/>
    </source>
</evidence>
<dbReference type="GO" id="GO:0004553">
    <property type="term" value="F:hydrolase activity, hydrolyzing O-glycosyl compounds"/>
    <property type="evidence" value="ECO:0007669"/>
    <property type="project" value="UniProtKB-ARBA"/>
</dbReference>
<sequence length="304" mass="32652">MKKLLLTLMFVSYLNVNAQNPIQEFNFNGTLNNANNTTSFMGTDNFVTDRAGVVKGAQRLSNKALEAVIDNLPQENSARTVSIWVKFNDISSANYIWGYGTAYNAQYCGLLQQGTTSSNSDLSLAGWGATNDVIVSTALAKDVWYNYTITYDGKVSKIYRNGQLLKSVNGITRATKGNIFRMGEINITVGINADVDDLKIYDVALTDSQVTALYDSSKPLVVIAEPVVAPKVATSGKGKTATKAAAPNASIIATSDVSGVSKNVEVYSQGQKVVGNNSMSINDLPEGTYLLKITNAPSKKITSK</sequence>
<dbReference type="Gene3D" id="2.60.120.200">
    <property type="match status" value="1"/>
</dbReference>
<dbReference type="GO" id="GO:0005975">
    <property type="term" value="P:carbohydrate metabolic process"/>
    <property type="evidence" value="ECO:0007669"/>
    <property type="project" value="UniProtKB-ARBA"/>
</dbReference>
<organism evidence="2 3">
    <name type="scientific">Flavobacterium pectinovorum</name>
    <dbReference type="NCBI Taxonomy" id="29533"/>
    <lineage>
        <taxon>Bacteria</taxon>
        <taxon>Pseudomonadati</taxon>
        <taxon>Bacteroidota</taxon>
        <taxon>Flavobacteriia</taxon>
        <taxon>Flavobacteriales</taxon>
        <taxon>Flavobacteriaceae</taxon>
        <taxon>Flavobacterium</taxon>
    </lineage>
</organism>
<comment type="caution">
    <text evidence="2">The sequence shown here is derived from an EMBL/GenBank/DDBJ whole genome shotgun (WGS) entry which is preliminary data.</text>
</comment>
<proteinExistence type="predicted"/>
<dbReference type="Proteomes" id="UP000319700">
    <property type="component" value="Unassembled WGS sequence"/>
</dbReference>
<reference evidence="2 3" key="1">
    <citation type="journal article" date="2019" name="Environ. Microbiol.">
        <title>Species interactions and distinct microbial communities in high Arctic permafrost affected cryosols are associated with the CH4 and CO2 gas fluxes.</title>
        <authorList>
            <person name="Altshuler I."/>
            <person name="Hamel J."/>
            <person name="Turney S."/>
            <person name="Magnuson E."/>
            <person name="Levesque R."/>
            <person name="Greer C."/>
            <person name="Whyte L.G."/>
        </authorList>
    </citation>
    <scope>NUCLEOTIDE SEQUENCE [LARGE SCALE GENOMIC DNA]</scope>
    <source>
        <strain evidence="2 3">42</strain>
    </source>
</reference>
<evidence type="ECO:0000256" key="1">
    <source>
        <dbReference type="SAM" id="SignalP"/>
    </source>
</evidence>
<dbReference type="InterPro" id="IPR013320">
    <property type="entry name" value="ConA-like_dom_sf"/>
</dbReference>
<feature type="chain" id="PRO_5021425438" evidence="1">
    <location>
        <begin position="19"/>
        <end position="304"/>
    </location>
</feature>
<name>A0A502F424_9FLAO</name>
<evidence type="ECO:0000313" key="3">
    <source>
        <dbReference type="Proteomes" id="UP000319700"/>
    </source>
</evidence>
<keyword evidence="1" id="KW-0732">Signal</keyword>
<feature type="signal peptide" evidence="1">
    <location>
        <begin position="1"/>
        <end position="18"/>
    </location>
</feature>
<dbReference type="AlphaFoldDB" id="A0A502F424"/>
<dbReference type="Pfam" id="PF13385">
    <property type="entry name" value="Laminin_G_3"/>
    <property type="match status" value="1"/>
</dbReference>
<keyword evidence="3" id="KW-1185">Reference proteome</keyword>
<dbReference type="EMBL" id="RCZH01000003">
    <property type="protein sequence ID" value="TPG43984.1"/>
    <property type="molecule type" value="Genomic_DNA"/>
</dbReference>
<accession>A0A502F424</accession>
<protein>
    <submittedName>
        <fullName evidence="2">LamG domain-containing protein</fullName>
    </submittedName>
</protein>
<dbReference type="RefSeq" id="WP_140504551.1">
    <property type="nucleotide sequence ID" value="NZ_RCZH01000003.1"/>
</dbReference>
<gene>
    <name evidence="2" type="ORF">EAH81_05390</name>
</gene>
<dbReference type="OrthoDB" id="1281073at2"/>